<protein>
    <submittedName>
        <fullName evidence="1">Uncharacterized protein</fullName>
    </submittedName>
</protein>
<name>A0A0B6YRH8_9EUPU</name>
<accession>A0A0B6YRH8</accession>
<feature type="non-terminal residue" evidence="1">
    <location>
        <position position="1"/>
    </location>
</feature>
<organism evidence="1">
    <name type="scientific">Arion vulgaris</name>
    <dbReference type="NCBI Taxonomy" id="1028688"/>
    <lineage>
        <taxon>Eukaryota</taxon>
        <taxon>Metazoa</taxon>
        <taxon>Spiralia</taxon>
        <taxon>Lophotrochozoa</taxon>
        <taxon>Mollusca</taxon>
        <taxon>Gastropoda</taxon>
        <taxon>Heterobranchia</taxon>
        <taxon>Euthyneura</taxon>
        <taxon>Panpulmonata</taxon>
        <taxon>Eupulmonata</taxon>
        <taxon>Stylommatophora</taxon>
        <taxon>Helicina</taxon>
        <taxon>Arionoidea</taxon>
        <taxon>Arionidae</taxon>
        <taxon>Arion</taxon>
    </lineage>
</organism>
<reference evidence="1" key="1">
    <citation type="submission" date="2014-12" db="EMBL/GenBank/DDBJ databases">
        <title>Insight into the proteome of Arion vulgaris.</title>
        <authorList>
            <person name="Aradska J."/>
            <person name="Bulat T."/>
            <person name="Smidak R."/>
            <person name="Sarate P."/>
            <person name="Gangsoo J."/>
            <person name="Sialana F."/>
            <person name="Bilban M."/>
            <person name="Lubec G."/>
        </authorList>
    </citation>
    <scope>NUCLEOTIDE SEQUENCE</scope>
    <source>
        <tissue evidence="1">Skin</tissue>
    </source>
</reference>
<dbReference type="AlphaFoldDB" id="A0A0B6YRH8"/>
<dbReference type="EMBL" id="HACG01011511">
    <property type="protein sequence ID" value="CEK58376.1"/>
    <property type="molecule type" value="Transcribed_RNA"/>
</dbReference>
<sequence>NISGLLSQSDIFHHFIRPSLDTGDYSAVNVSLKPESSDQTARIEDTLQNEDIYRQAKHEEYRQGYDPATDNAGIQISDSTSGIECEVVFQLPLDVALRTLSALLGKVDKLDILALKPFPLLAMLADLYTSNYMMLNADQLDKSKQLIRQASQANIMLLTAAVWKHVAVFTNADFLWLKEFAIKCGWLSTAVLKPVLNIGCDVQL</sequence>
<evidence type="ECO:0000313" key="1">
    <source>
        <dbReference type="EMBL" id="CEK58376.1"/>
    </source>
</evidence>
<gene>
    <name evidence="1" type="primary">ORF32886</name>
</gene>
<feature type="non-terminal residue" evidence="1">
    <location>
        <position position="204"/>
    </location>
</feature>
<proteinExistence type="predicted"/>